<dbReference type="EMBL" id="JACOFT010000001">
    <property type="protein sequence ID" value="MBC3810071.1"/>
    <property type="molecule type" value="Genomic_DNA"/>
</dbReference>
<dbReference type="RefSeq" id="WP_190476801.1">
    <property type="nucleotide sequence ID" value="NZ_JACOFT010000001.1"/>
</dbReference>
<organism evidence="2 3">
    <name type="scientific">Undibacterium aquatile</name>
    <dbReference type="NCBI Taxonomy" id="1537398"/>
    <lineage>
        <taxon>Bacteria</taxon>
        <taxon>Pseudomonadati</taxon>
        <taxon>Pseudomonadota</taxon>
        <taxon>Betaproteobacteria</taxon>
        <taxon>Burkholderiales</taxon>
        <taxon>Oxalobacteraceae</taxon>
        <taxon>Undibacterium</taxon>
    </lineage>
</organism>
<keyword evidence="3" id="KW-1185">Reference proteome</keyword>
<dbReference type="Pfam" id="PF06649">
    <property type="entry name" value="DUF1161"/>
    <property type="match status" value="1"/>
</dbReference>
<feature type="chain" id="PRO_5045556159" evidence="1">
    <location>
        <begin position="24"/>
        <end position="86"/>
    </location>
</feature>
<reference evidence="2 3" key="1">
    <citation type="submission" date="2020-08" db="EMBL/GenBank/DDBJ databases">
        <title>Novel species isolated from subtropical streams in China.</title>
        <authorList>
            <person name="Lu H."/>
        </authorList>
    </citation>
    <scope>NUCLEOTIDE SEQUENCE [LARGE SCALE GENOMIC DNA]</scope>
    <source>
        <strain evidence="2 3">CCTCC AB 2015119</strain>
    </source>
</reference>
<evidence type="ECO:0000256" key="1">
    <source>
        <dbReference type="SAM" id="SignalP"/>
    </source>
</evidence>
<evidence type="ECO:0000313" key="2">
    <source>
        <dbReference type="EMBL" id="MBC3810071.1"/>
    </source>
</evidence>
<name>A0ABR6XB70_9BURK</name>
<sequence length="86" mass="9344">MRNPIFTKSLVSGLLLCSASSWAAVTPCEAIMDKINAKLEGKGVSDYALKVVPKDTETKLRVVGVCEGGSKKIIYQKQKGKKKTEE</sequence>
<feature type="signal peptide" evidence="1">
    <location>
        <begin position="1"/>
        <end position="23"/>
    </location>
</feature>
<comment type="caution">
    <text evidence="2">The sequence shown here is derived from an EMBL/GenBank/DDBJ whole genome shotgun (WGS) entry which is preliminary data.</text>
</comment>
<proteinExistence type="predicted"/>
<evidence type="ECO:0000313" key="3">
    <source>
        <dbReference type="Proteomes" id="UP000637632"/>
    </source>
</evidence>
<dbReference type="InterPro" id="IPR010595">
    <property type="entry name" value="DUF1161"/>
</dbReference>
<keyword evidence="1" id="KW-0732">Signal</keyword>
<accession>A0ABR6XB70</accession>
<protein>
    <submittedName>
        <fullName evidence="2">DUF1161 domain-containing protein</fullName>
    </submittedName>
</protein>
<dbReference type="Proteomes" id="UP000637632">
    <property type="component" value="Unassembled WGS sequence"/>
</dbReference>
<gene>
    <name evidence="2" type="ORF">H8K26_01340</name>
</gene>